<evidence type="ECO:0000259" key="2">
    <source>
        <dbReference type="PROSITE" id="PS50943"/>
    </source>
</evidence>
<dbReference type="Proteomes" id="UP000001116">
    <property type="component" value="Chromosome"/>
</dbReference>
<dbReference type="Gene3D" id="1.10.260.40">
    <property type="entry name" value="lambda repressor-like DNA-binding domains"/>
    <property type="match status" value="1"/>
</dbReference>
<dbReference type="AlphaFoldDB" id="A6WB65"/>
<protein>
    <submittedName>
        <fullName evidence="3">Helix-turn-helix domain protein</fullName>
    </submittedName>
</protein>
<name>A6WB65_KINRD</name>
<dbReference type="HOGENOM" id="CLU_057862_1_0_11"/>
<dbReference type="GO" id="GO:0003677">
    <property type="term" value="F:DNA binding"/>
    <property type="evidence" value="ECO:0007669"/>
    <property type="project" value="InterPro"/>
</dbReference>
<dbReference type="Pfam" id="PF17765">
    <property type="entry name" value="MLTR_LBD"/>
    <property type="match status" value="1"/>
</dbReference>
<accession>A6WB65</accession>
<dbReference type="InterPro" id="IPR041413">
    <property type="entry name" value="MLTR_LBD"/>
</dbReference>
<dbReference type="SMART" id="SM00530">
    <property type="entry name" value="HTH_XRE"/>
    <property type="match status" value="1"/>
</dbReference>
<dbReference type="PROSITE" id="PS50943">
    <property type="entry name" value="HTH_CROC1"/>
    <property type="match status" value="1"/>
</dbReference>
<dbReference type="SUPFAM" id="SSF47413">
    <property type="entry name" value="lambda repressor-like DNA-binding domains"/>
    <property type="match status" value="1"/>
</dbReference>
<dbReference type="PANTHER" id="PTHR35010">
    <property type="entry name" value="BLL4672 PROTEIN-RELATED"/>
    <property type="match status" value="1"/>
</dbReference>
<dbReference type="eggNOG" id="COG1396">
    <property type="taxonomic scope" value="Bacteria"/>
</dbReference>
<dbReference type="InterPro" id="IPR001387">
    <property type="entry name" value="Cro/C1-type_HTH"/>
</dbReference>
<sequence length="328" mass="35800">MSSLHRRRAAGARTRGAWSPATWSQRDQVRGAGCSYAGRVPADRAALGAFLRSRRDRLTPAQAGIAAFPGPRRVPGLRKEELAVLAGLSPDHYSRLEQGRQHTVTDEVVHALSRALQLDEVERAHLRDLAVPSSRRRWSGPEAAQRPDPGMLRLMGVLDHVPVLLLGRRSQVLARNALLTAVLGAQVEPGSSFARWLFLDPDARVRIVNWADFAAAAVGALRYEVGRHPEDRRLAELVTELRRADADVAQSWEDQRVTFRTSLTKHVAHPSAGPLTFGIESVVGPHDPEQRLVVYTVEPDSPTARVLPVVAAWTSAVQESSRPGGASG</sequence>
<organism evidence="3 4">
    <name type="scientific">Kineococcus radiotolerans (strain ATCC BAA-149 / DSM 14245 / SRS30216)</name>
    <dbReference type="NCBI Taxonomy" id="266940"/>
    <lineage>
        <taxon>Bacteria</taxon>
        <taxon>Bacillati</taxon>
        <taxon>Actinomycetota</taxon>
        <taxon>Actinomycetes</taxon>
        <taxon>Kineosporiales</taxon>
        <taxon>Kineosporiaceae</taxon>
        <taxon>Kineococcus</taxon>
    </lineage>
</organism>
<dbReference type="CDD" id="cd00093">
    <property type="entry name" value="HTH_XRE"/>
    <property type="match status" value="1"/>
</dbReference>
<dbReference type="EMBL" id="CP000750">
    <property type="protein sequence ID" value="ABS04054.1"/>
    <property type="molecule type" value="Genomic_DNA"/>
</dbReference>
<dbReference type="KEGG" id="kra:Krad_2579"/>
<gene>
    <name evidence="3" type="ordered locus">Krad_2579</name>
</gene>
<feature type="domain" description="HTH cro/C1-type" evidence="2">
    <location>
        <begin position="76"/>
        <end position="123"/>
    </location>
</feature>
<dbReference type="STRING" id="266940.Krad_2579"/>
<proteinExistence type="predicted"/>
<reference evidence="4" key="1">
    <citation type="journal article" date="2008" name="PLoS ONE">
        <title>Survival in nuclear waste, extreme resistance, and potential applications gleaned from the genome sequence of Kineococcus radiotolerans SRS30216.</title>
        <authorList>
            <person name="Bagwell C.E."/>
            <person name="Bhat S."/>
            <person name="Hawkins G.M."/>
            <person name="Smith B.W."/>
            <person name="Biswas T."/>
            <person name="Hoover T.R."/>
            <person name="Saunders E."/>
            <person name="Han C.S."/>
            <person name="Tsodikov O.V."/>
            <person name="Shimkets L.J."/>
        </authorList>
    </citation>
    <scope>NUCLEOTIDE SEQUENCE [LARGE SCALE GENOMIC DNA]</scope>
    <source>
        <strain evidence="4">ATCC BAA-149 / DSM 14245 / SRS30216</strain>
    </source>
</reference>
<dbReference type="InterPro" id="IPR010982">
    <property type="entry name" value="Lambda_DNA-bd_dom_sf"/>
</dbReference>
<evidence type="ECO:0000256" key="1">
    <source>
        <dbReference type="SAM" id="MobiDB-lite"/>
    </source>
</evidence>
<evidence type="ECO:0000313" key="3">
    <source>
        <dbReference type="EMBL" id="ABS04054.1"/>
    </source>
</evidence>
<evidence type="ECO:0000313" key="4">
    <source>
        <dbReference type="Proteomes" id="UP000001116"/>
    </source>
</evidence>
<dbReference type="Gene3D" id="3.30.450.180">
    <property type="match status" value="1"/>
</dbReference>
<feature type="region of interest" description="Disordered" evidence="1">
    <location>
        <begin position="1"/>
        <end position="24"/>
    </location>
</feature>
<dbReference type="Pfam" id="PF13560">
    <property type="entry name" value="HTH_31"/>
    <property type="match status" value="1"/>
</dbReference>
<feature type="compositionally biased region" description="Basic residues" evidence="1">
    <location>
        <begin position="1"/>
        <end position="10"/>
    </location>
</feature>
<dbReference type="PANTHER" id="PTHR35010:SF2">
    <property type="entry name" value="BLL4672 PROTEIN"/>
    <property type="match status" value="1"/>
</dbReference>
<keyword evidence="4" id="KW-1185">Reference proteome</keyword>